<feature type="non-terminal residue" evidence="1">
    <location>
        <position position="54"/>
    </location>
</feature>
<gene>
    <name evidence="1" type="ORF">Tci_933059</name>
</gene>
<sequence length="54" mass="5854">AAQHRDVVEDEVGAFGHQCRQGLVDAVHADDLDRRQALGFQLDVELLDQLLGGG</sequence>
<dbReference type="EMBL" id="BKCJ011886569">
    <property type="protein sequence ID" value="GFD61090.1"/>
    <property type="molecule type" value="Genomic_DNA"/>
</dbReference>
<proteinExistence type="predicted"/>
<evidence type="ECO:0000313" key="1">
    <source>
        <dbReference type="EMBL" id="GFD61090.1"/>
    </source>
</evidence>
<protein>
    <submittedName>
        <fullName evidence="1">Uncharacterized protein</fullName>
    </submittedName>
</protein>
<organism evidence="1">
    <name type="scientific">Tanacetum cinerariifolium</name>
    <name type="common">Dalmatian daisy</name>
    <name type="synonym">Chrysanthemum cinerariifolium</name>
    <dbReference type="NCBI Taxonomy" id="118510"/>
    <lineage>
        <taxon>Eukaryota</taxon>
        <taxon>Viridiplantae</taxon>
        <taxon>Streptophyta</taxon>
        <taxon>Embryophyta</taxon>
        <taxon>Tracheophyta</taxon>
        <taxon>Spermatophyta</taxon>
        <taxon>Magnoliopsida</taxon>
        <taxon>eudicotyledons</taxon>
        <taxon>Gunneridae</taxon>
        <taxon>Pentapetalae</taxon>
        <taxon>asterids</taxon>
        <taxon>campanulids</taxon>
        <taxon>Asterales</taxon>
        <taxon>Asteraceae</taxon>
        <taxon>Asteroideae</taxon>
        <taxon>Anthemideae</taxon>
        <taxon>Anthemidinae</taxon>
        <taxon>Tanacetum</taxon>
    </lineage>
</organism>
<comment type="caution">
    <text evidence="1">The sequence shown here is derived from an EMBL/GenBank/DDBJ whole genome shotgun (WGS) entry which is preliminary data.</text>
</comment>
<dbReference type="AlphaFoldDB" id="A0A699XRU7"/>
<reference evidence="1" key="1">
    <citation type="journal article" date="2019" name="Sci. Rep.">
        <title>Draft genome of Tanacetum cinerariifolium, the natural source of mosquito coil.</title>
        <authorList>
            <person name="Yamashiro T."/>
            <person name="Shiraishi A."/>
            <person name="Satake H."/>
            <person name="Nakayama K."/>
        </authorList>
    </citation>
    <scope>NUCLEOTIDE SEQUENCE</scope>
</reference>
<feature type="non-terminal residue" evidence="1">
    <location>
        <position position="1"/>
    </location>
</feature>
<name>A0A699XRU7_TANCI</name>
<accession>A0A699XRU7</accession>